<keyword evidence="2" id="KW-1185">Reference proteome</keyword>
<dbReference type="Proteomes" id="UP000031258">
    <property type="component" value="Unassembled WGS sequence"/>
</dbReference>
<proteinExistence type="predicted"/>
<evidence type="ECO:0000313" key="1">
    <source>
        <dbReference type="EMBL" id="KIE04984.1"/>
    </source>
</evidence>
<comment type="caution">
    <text evidence="1">The sequence shown here is derived from an EMBL/GenBank/DDBJ whole genome shotgun (WGS) entry which is preliminary data.</text>
</comment>
<evidence type="ECO:0000313" key="2">
    <source>
        <dbReference type="Proteomes" id="UP000031258"/>
    </source>
</evidence>
<gene>
    <name evidence="1" type="ORF">NF27_EY00800</name>
</gene>
<name>A0A0C1QHK5_9RICK</name>
<reference evidence="1 2" key="1">
    <citation type="submission" date="2014-11" db="EMBL/GenBank/DDBJ databases">
        <title>A Rickettsiales Symbiont of Amoebae With Ancient Features.</title>
        <authorList>
            <person name="Schulz F."/>
            <person name="Martijn J."/>
            <person name="Wascher F."/>
            <person name="Kostanjsek R."/>
            <person name="Ettema T.J."/>
            <person name="Horn M."/>
        </authorList>
    </citation>
    <scope>NUCLEOTIDE SEQUENCE [LARGE SCALE GENOMIC DNA]</scope>
    <source>
        <strain evidence="1 2">UWC36</strain>
    </source>
</reference>
<dbReference type="STRING" id="86105.NF27_EY00800"/>
<dbReference type="EMBL" id="JSWE01000124">
    <property type="protein sequence ID" value="KIE04984.1"/>
    <property type="molecule type" value="Genomic_DNA"/>
</dbReference>
<sequence length="43" mass="5302">MLRRMRKDVKFLLSLILIYAKEVKCNYFKGIGVINYWNYKLKM</sequence>
<dbReference type="AlphaFoldDB" id="A0A0C1QHK5"/>
<protein>
    <submittedName>
        <fullName evidence="1">Uncharacterized protein</fullName>
    </submittedName>
</protein>
<accession>A0A0C1QHK5</accession>
<organism evidence="1 2">
    <name type="scientific">Candidatus Jidaibacter acanthamoebae</name>
    <dbReference type="NCBI Taxonomy" id="86105"/>
    <lineage>
        <taxon>Bacteria</taxon>
        <taxon>Pseudomonadati</taxon>
        <taxon>Pseudomonadota</taxon>
        <taxon>Alphaproteobacteria</taxon>
        <taxon>Rickettsiales</taxon>
        <taxon>Candidatus Midichloriaceae</taxon>
        <taxon>Candidatus Jidaibacter</taxon>
    </lineage>
</organism>